<comment type="caution">
    <text evidence="2">The sequence shown here is derived from an EMBL/GenBank/DDBJ whole genome shotgun (WGS) entry which is preliminary data.</text>
</comment>
<feature type="domain" description="NAD(P)-binding" evidence="1">
    <location>
        <begin position="8"/>
        <end position="191"/>
    </location>
</feature>
<dbReference type="GO" id="GO:0004074">
    <property type="term" value="F:biliverdin reductase [NAD(P)H] activity"/>
    <property type="evidence" value="ECO:0007669"/>
    <property type="project" value="TreeGrafter"/>
</dbReference>
<dbReference type="Gene3D" id="3.40.50.720">
    <property type="entry name" value="NAD(P)-binding Rossmann-like Domain"/>
    <property type="match status" value="1"/>
</dbReference>
<protein>
    <submittedName>
        <fullName evidence="2">NAD-dependent epimerase dehydratase</fullName>
    </submittedName>
</protein>
<evidence type="ECO:0000313" key="3">
    <source>
        <dbReference type="Proteomes" id="UP000051789"/>
    </source>
</evidence>
<gene>
    <name evidence="2" type="ORF">FD19_GL001542</name>
</gene>
<dbReference type="PATRIC" id="fig|1423810.4.peg.1588"/>
<name>A0A0R2C5D1_9LACO</name>
<dbReference type="Pfam" id="PF13460">
    <property type="entry name" value="NAD_binding_10"/>
    <property type="match status" value="1"/>
</dbReference>
<dbReference type="SUPFAM" id="SSF51735">
    <property type="entry name" value="NAD(P)-binding Rossmann-fold domains"/>
    <property type="match status" value="1"/>
</dbReference>
<dbReference type="RefSeq" id="WP_056969493.1">
    <property type="nucleotide sequence ID" value="NZ_AYZK01000004.1"/>
</dbReference>
<dbReference type="PANTHER" id="PTHR43355">
    <property type="entry name" value="FLAVIN REDUCTASE (NADPH)"/>
    <property type="match status" value="1"/>
</dbReference>
<dbReference type="InterPro" id="IPR036291">
    <property type="entry name" value="NAD(P)-bd_dom_sf"/>
</dbReference>
<evidence type="ECO:0000259" key="1">
    <source>
        <dbReference type="Pfam" id="PF13460"/>
    </source>
</evidence>
<dbReference type="Proteomes" id="UP000051789">
    <property type="component" value="Unassembled WGS sequence"/>
</dbReference>
<dbReference type="EMBL" id="AYZK01000004">
    <property type="protein sequence ID" value="KRM86961.1"/>
    <property type="molecule type" value="Genomic_DNA"/>
</dbReference>
<dbReference type="PANTHER" id="PTHR43355:SF2">
    <property type="entry name" value="FLAVIN REDUCTASE (NADPH)"/>
    <property type="match status" value="1"/>
</dbReference>
<proteinExistence type="predicted"/>
<accession>A0A0R2C5D1</accession>
<dbReference type="InterPro" id="IPR051606">
    <property type="entry name" value="Polyketide_Oxido-like"/>
</dbReference>
<dbReference type="AlphaFoldDB" id="A0A0R2C5D1"/>
<dbReference type="InterPro" id="IPR016040">
    <property type="entry name" value="NAD(P)-bd_dom"/>
</dbReference>
<organism evidence="2 3">
    <name type="scientific">Lacticaseibacillus thailandensis DSM 22698 = JCM 13996</name>
    <dbReference type="NCBI Taxonomy" id="1423810"/>
    <lineage>
        <taxon>Bacteria</taxon>
        <taxon>Bacillati</taxon>
        <taxon>Bacillota</taxon>
        <taxon>Bacilli</taxon>
        <taxon>Lactobacillales</taxon>
        <taxon>Lactobacillaceae</taxon>
        <taxon>Lacticaseibacillus</taxon>
    </lineage>
</organism>
<keyword evidence="3" id="KW-1185">Reference proteome</keyword>
<dbReference type="GO" id="GO:0042602">
    <property type="term" value="F:riboflavin reductase (NADPH) activity"/>
    <property type="evidence" value="ECO:0007669"/>
    <property type="project" value="TreeGrafter"/>
</dbReference>
<reference evidence="2 3" key="1">
    <citation type="journal article" date="2015" name="Genome Announc.">
        <title>Expanding the biotechnology potential of lactobacilli through comparative genomics of 213 strains and associated genera.</title>
        <authorList>
            <person name="Sun Z."/>
            <person name="Harris H.M."/>
            <person name="McCann A."/>
            <person name="Guo C."/>
            <person name="Argimon S."/>
            <person name="Zhang W."/>
            <person name="Yang X."/>
            <person name="Jeffery I.B."/>
            <person name="Cooney J.C."/>
            <person name="Kagawa T.F."/>
            <person name="Liu W."/>
            <person name="Song Y."/>
            <person name="Salvetti E."/>
            <person name="Wrobel A."/>
            <person name="Rasinkangas P."/>
            <person name="Parkhill J."/>
            <person name="Rea M.C."/>
            <person name="O'Sullivan O."/>
            <person name="Ritari J."/>
            <person name="Douillard F.P."/>
            <person name="Paul Ross R."/>
            <person name="Yang R."/>
            <person name="Briner A.E."/>
            <person name="Felis G.E."/>
            <person name="de Vos W.M."/>
            <person name="Barrangou R."/>
            <person name="Klaenhammer T.R."/>
            <person name="Caufield P.W."/>
            <person name="Cui Y."/>
            <person name="Zhang H."/>
            <person name="O'Toole P.W."/>
        </authorList>
    </citation>
    <scope>NUCLEOTIDE SEQUENCE [LARGE SCALE GENOMIC DNA]</scope>
    <source>
        <strain evidence="2 3">DSM 22698</strain>
    </source>
</reference>
<sequence length="214" mass="23125">MTKVLILGAHGATAQLVAQRLLDETDDELVLFLRNAVRLANLGQNARVTLIDGDVQDQAALTDAMTGVDIVYSNVGGTDLAKSTKAIIAAMTAAKRTRLIFYSALGALHEVPGKFGEWNEQAIGAFLPGFRESDRLLKGTTAIDTTQLRPAWLTNDPQIDYELTGADEPFKGTAVSRASVADFVVRLIKNPDQYHRTSVGIDQPGTEGDKPAWM</sequence>
<dbReference type="STRING" id="1423810.FD19_GL001542"/>
<evidence type="ECO:0000313" key="2">
    <source>
        <dbReference type="EMBL" id="KRM86961.1"/>
    </source>
</evidence>